<protein>
    <recommendedName>
        <fullName evidence="5">MYND-type domain-containing protein</fullName>
    </recommendedName>
</protein>
<dbReference type="Pfam" id="PF01753">
    <property type="entry name" value="zf-MYND"/>
    <property type="match status" value="1"/>
</dbReference>
<keyword evidence="1" id="KW-0479">Metal-binding</keyword>
<evidence type="ECO:0000256" key="4">
    <source>
        <dbReference type="PROSITE-ProRule" id="PRU00134"/>
    </source>
</evidence>
<evidence type="ECO:0000256" key="3">
    <source>
        <dbReference type="ARBA" id="ARBA00022833"/>
    </source>
</evidence>
<accession>A0A5C2S394</accession>
<feature type="non-terminal residue" evidence="6">
    <location>
        <position position="158"/>
    </location>
</feature>
<dbReference type="InterPro" id="IPR002893">
    <property type="entry name" value="Znf_MYND"/>
</dbReference>
<evidence type="ECO:0000313" key="6">
    <source>
        <dbReference type="EMBL" id="RPD57304.1"/>
    </source>
</evidence>
<evidence type="ECO:0000313" key="7">
    <source>
        <dbReference type="Proteomes" id="UP000313359"/>
    </source>
</evidence>
<dbReference type="AlphaFoldDB" id="A0A5C2S394"/>
<keyword evidence="3" id="KW-0862">Zinc</keyword>
<evidence type="ECO:0000259" key="5">
    <source>
        <dbReference type="PROSITE" id="PS50865"/>
    </source>
</evidence>
<evidence type="ECO:0000256" key="1">
    <source>
        <dbReference type="ARBA" id="ARBA00022723"/>
    </source>
</evidence>
<keyword evidence="7" id="KW-1185">Reference proteome</keyword>
<dbReference type="OrthoDB" id="2753017at2759"/>
<name>A0A5C2S394_9APHY</name>
<reference evidence="6" key="1">
    <citation type="journal article" date="2018" name="Genome Biol. Evol.">
        <title>Genomics and development of Lentinus tigrinus, a white-rot wood-decaying mushroom with dimorphic fruiting bodies.</title>
        <authorList>
            <person name="Wu B."/>
            <person name="Xu Z."/>
            <person name="Knudson A."/>
            <person name="Carlson A."/>
            <person name="Chen N."/>
            <person name="Kovaka S."/>
            <person name="LaButti K."/>
            <person name="Lipzen A."/>
            <person name="Pennachio C."/>
            <person name="Riley R."/>
            <person name="Schakwitz W."/>
            <person name="Umezawa K."/>
            <person name="Ohm R.A."/>
            <person name="Grigoriev I.V."/>
            <person name="Nagy L.G."/>
            <person name="Gibbons J."/>
            <person name="Hibbett D."/>
        </authorList>
    </citation>
    <scope>NUCLEOTIDE SEQUENCE [LARGE SCALE GENOMIC DNA]</scope>
    <source>
        <strain evidence="6">ALCF2SS1-6</strain>
    </source>
</reference>
<keyword evidence="2 4" id="KW-0863">Zinc-finger</keyword>
<dbReference type="STRING" id="1328759.A0A5C2S394"/>
<sequence>MKDTAGTLEAYLSDSDLHHAMVDANAAIKHDFRFAGAFEVAEVVLQLGAAHGQDVRGGERFGQFKHLWKAYDVRRRVLEKIAQDPSRYTCAAPSCGFRSLKASMLRRCTGTCSRDVKPSYCSKKCQRKEWERHKAVCGPRQRLQKDEILELSTLEIMR</sequence>
<dbReference type="Gene3D" id="6.10.140.2220">
    <property type="match status" value="1"/>
</dbReference>
<gene>
    <name evidence="6" type="ORF">L227DRAFT_655697</name>
</gene>
<dbReference type="GO" id="GO:0008270">
    <property type="term" value="F:zinc ion binding"/>
    <property type="evidence" value="ECO:0007669"/>
    <property type="project" value="UniProtKB-KW"/>
</dbReference>
<dbReference type="Proteomes" id="UP000313359">
    <property type="component" value="Unassembled WGS sequence"/>
</dbReference>
<organism evidence="6 7">
    <name type="scientific">Lentinus tigrinus ALCF2SS1-6</name>
    <dbReference type="NCBI Taxonomy" id="1328759"/>
    <lineage>
        <taxon>Eukaryota</taxon>
        <taxon>Fungi</taxon>
        <taxon>Dikarya</taxon>
        <taxon>Basidiomycota</taxon>
        <taxon>Agaricomycotina</taxon>
        <taxon>Agaricomycetes</taxon>
        <taxon>Polyporales</taxon>
        <taxon>Polyporaceae</taxon>
        <taxon>Lentinus</taxon>
    </lineage>
</organism>
<dbReference type="PROSITE" id="PS50865">
    <property type="entry name" value="ZF_MYND_2"/>
    <property type="match status" value="1"/>
</dbReference>
<dbReference type="SUPFAM" id="SSF144232">
    <property type="entry name" value="HIT/MYND zinc finger-like"/>
    <property type="match status" value="1"/>
</dbReference>
<evidence type="ECO:0000256" key="2">
    <source>
        <dbReference type="ARBA" id="ARBA00022771"/>
    </source>
</evidence>
<dbReference type="EMBL" id="ML122282">
    <property type="protein sequence ID" value="RPD57304.1"/>
    <property type="molecule type" value="Genomic_DNA"/>
</dbReference>
<feature type="domain" description="MYND-type" evidence="5">
    <location>
        <begin position="92"/>
        <end position="137"/>
    </location>
</feature>
<proteinExistence type="predicted"/>